<feature type="transmembrane region" description="Helical" evidence="8">
    <location>
        <begin position="147"/>
        <end position="171"/>
    </location>
</feature>
<keyword evidence="3" id="KW-0813">Transport</keyword>
<dbReference type="EMBL" id="CYYU01000022">
    <property type="protein sequence ID" value="CUO03973.1"/>
    <property type="molecule type" value="Genomic_DNA"/>
</dbReference>
<dbReference type="OrthoDB" id="3177005at2"/>
<keyword evidence="5 8" id="KW-0812">Transmembrane</keyword>
<accession>A0A174BTM4</accession>
<proteinExistence type="inferred from homology"/>
<dbReference type="Pfam" id="PF03591">
    <property type="entry name" value="AzlC"/>
    <property type="match status" value="1"/>
</dbReference>
<protein>
    <submittedName>
        <fullName evidence="9">Inner membrane protein YgaZ</fullName>
    </submittedName>
</protein>
<dbReference type="PANTHER" id="PTHR34979">
    <property type="entry name" value="INNER MEMBRANE PROTEIN YGAZ"/>
    <property type="match status" value="1"/>
</dbReference>
<sequence>MRQKGVFSTDMTESFESALAKTRREVFLEGVHDGMPIALGYFVVSFTLGIAARNAGLDPLQGFLASFFNNASAGEYAGFTVIEADAPYLEIVLITLVANARYMLMSCALSQKFQPGTSIWHRIFVGFDVTDEIFGITIARKGPLNPYYNYGAMALALPGWAVGTSLGVVAGNILPPAVVSALSVALYGMFLWVIIPPAKKNRIVGGLVLASFALSYLASILPGIASCSSGTRTIILTVLIAGIGAALFPIREPQGQDGSQEGDDRHAA</sequence>
<comment type="subcellular location">
    <subcellularLocation>
        <location evidence="1">Cell membrane</location>
        <topology evidence="1">Multi-pass membrane protein</topology>
    </subcellularLocation>
</comment>
<dbReference type="STRING" id="187979.ERS852385_01982"/>
<evidence type="ECO:0000256" key="3">
    <source>
        <dbReference type="ARBA" id="ARBA00022448"/>
    </source>
</evidence>
<evidence type="ECO:0000256" key="7">
    <source>
        <dbReference type="ARBA" id="ARBA00023136"/>
    </source>
</evidence>
<dbReference type="AlphaFoldDB" id="A0A174BTM4"/>
<dbReference type="GO" id="GO:1903785">
    <property type="term" value="P:L-valine transmembrane transport"/>
    <property type="evidence" value="ECO:0007669"/>
    <property type="project" value="TreeGrafter"/>
</dbReference>
<feature type="transmembrane region" description="Helical" evidence="8">
    <location>
        <begin position="207"/>
        <end position="225"/>
    </location>
</feature>
<keyword evidence="10" id="KW-1185">Reference proteome</keyword>
<evidence type="ECO:0000313" key="10">
    <source>
        <dbReference type="Proteomes" id="UP000095546"/>
    </source>
</evidence>
<dbReference type="GO" id="GO:0005886">
    <property type="term" value="C:plasma membrane"/>
    <property type="evidence" value="ECO:0007669"/>
    <property type="project" value="UniProtKB-SubCell"/>
</dbReference>
<dbReference type="eggNOG" id="COG1296">
    <property type="taxonomic scope" value="Bacteria"/>
</dbReference>
<keyword evidence="6 8" id="KW-1133">Transmembrane helix</keyword>
<evidence type="ECO:0000256" key="1">
    <source>
        <dbReference type="ARBA" id="ARBA00004651"/>
    </source>
</evidence>
<evidence type="ECO:0000256" key="4">
    <source>
        <dbReference type="ARBA" id="ARBA00022475"/>
    </source>
</evidence>
<feature type="transmembrane region" description="Helical" evidence="8">
    <location>
        <begin position="177"/>
        <end position="195"/>
    </location>
</feature>
<evidence type="ECO:0000256" key="6">
    <source>
        <dbReference type="ARBA" id="ARBA00022989"/>
    </source>
</evidence>
<reference evidence="9 10" key="1">
    <citation type="submission" date="2015-09" db="EMBL/GenBank/DDBJ databases">
        <authorList>
            <consortium name="Pathogen Informatics"/>
        </authorList>
    </citation>
    <scope>NUCLEOTIDE SEQUENCE [LARGE SCALE GENOMIC DNA]</scope>
    <source>
        <strain evidence="9 10">2789STDY5608828</strain>
    </source>
</reference>
<evidence type="ECO:0000313" key="9">
    <source>
        <dbReference type="EMBL" id="CUO03973.1"/>
    </source>
</evidence>
<evidence type="ECO:0000256" key="8">
    <source>
        <dbReference type="SAM" id="Phobius"/>
    </source>
</evidence>
<keyword evidence="7 8" id="KW-0472">Membrane</keyword>
<comment type="similarity">
    <text evidence="2">Belongs to the AzlC family.</text>
</comment>
<dbReference type="PANTHER" id="PTHR34979:SF1">
    <property type="entry name" value="INNER MEMBRANE PROTEIN YGAZ"/>
    <property type="match status" value="1"/>
</dbReference>
<feature type="transmembrane region" description="Helical" evidence="8">
    <location>
        <begin position="231"/>
        <end position="250"/>
    </location>
</feature>
<dbReference type="Proteomes" id="UP000095546">
    <property type="component" value="Unassembled WGS sequence"/>
</dbReference>
<dbReference type="InterPro" id="IPR011606">
    <property type="entry name" value="Brnchd-chn_aa_trnsp_permease"/>
</dbReference>
<name>A0A174BTM4_9FIRM</name>
<evidence type="ECO:0000256" key="2">
    <source>
        <dbReference type="ARBA" id="ARBA00010735"/>
    </source>
</evidence>
<keyword evidence="4" id="KW-1003">Cell membrane</keyword>
<organism evidence="9 10">
    <name type="scientific">Mitsuokella jalaludinii</name>
    <dbReference type="NCBI Taxonomy" id="187979"/>
    <lineage>
        <taxon>Bacteria</taxon>
        <taxon>Bacillati</taxon>
        <taxon>Bacillota</taxon>
        <taxon>Negativicutes</taxon>
        <taxon>Selenomonadales</taxon>
        <taxon>Selenomonadaceae</taxon>
        <taxon>Mitsuokella</taxon>
    </lineage>
</organism>
<evidence type="ECO:0000256" key="5">
    <source>
        <dbReference type="ARBA" id="ARBA00022692"/>
    </source>
</evidence>
<gene>
    <name evidence="9" type="primary">ygaZ</name>
    <name evidence="9" type="ORF">ERS852385_01982</name>
</gene>